<protein>
    <recommendedName>
        <fullName evidence="2">Biotin transporter</fullName>
    </recommendedName>
</protein>
<keyword evidence="2" id="KW-0813">Transport</keyword>
<comment type="subcellular location">
    <subcellularLocation>
        <location evidence="2">Cell membrane</location>
        <topology evidence="2">Multi-pass membrane protein</topology>
    </subcellularLocation>
</comment>
<dbReference type="PANTHER" id="PTHR34295:SF1">
    <property type="entry name" value="BIOTIN TRANSPORTER BIOY"/>
    <property type="match status" value="1"/>
</dbReference>
<dbReference type="Gene3D" id="1.10.1760.20">
    <property type="match status" value="1"/>
</dbReference>
<dbReference type="Proteomes" id="UP001198200">
    <property type="component" value="Unassembled WGS sequence"/>
</dbReference>
<feature type="transmembrane region" description="Helical" evidence="3">
    <location>
        <begin position="140"/>
        <end position="173"/>
    </location>
</feature>
<gene>
    <name evidence="4" type="ORF">LKD48_13400</name>
</gene>
<dbReference type="GO" id="GO:0005886">
    <property type="term" value="C:plasma membrane"/>
    <property type="evidence" value="ECO:0007669"/>
    <property type="project" value="UniProtKB-SubCell"/>
</dbReference>
<evidence type="ECO:0000256" key="1">
    <source>
        <dbReference type="ARBA" id="ARBA00010692"/>
    </source>
</evidence>
<evidence type="ECO:0000313" key="5">
    <source>
        <dbReference type="Proteomes" id="UP001198200"/>
    </source>
</evidence>
<evidence type="ECO:0000313" key="4">
    <source>
        <dbReference type="EMBL" id="MCC2222611.1"/>
    </source>
</evidence>
<keyword evidence="2" id="KW-1003">Cell membrane</keyword>
<name>A0AAE3JD42_9FIRM</name>
<keyword evidence="2 3" id="KW-0472">Membrane</keyword>
<dbReference type="PANTHER" id="PTHR34295">
    <property type="entry name" value="BIOTIN TRANSPORTER BIOY"/>
    <property type="match status" value="1"/>
</dbReference>
<dbReference type="EMBL" id="JAJEQN010000041">
    <property type="protein sequence ID" value="MCC2222611.1"/>
    <property type="molecule type" value="Genomic_DNA"/>
</dbReference>
<comment type="caution">
    <text evidence="4">The sequence shown here is derived from an EMBL/GenBank/DDBJ whole genome shotgun (WGS) entry which is preliminary data.</text>
</comment>
<keyword evidence="3" id="KW-1133">Transmembrane helix</keyword>
<dbReference type="InterPro" id="IPR003784">
    <property type="entry name" value="BioY"/>
</dbReference>
<comment type="similarity">
    <text evidence="1 2">Belongs to the BioY family.</text>
</comment>
<feature type="transmembrane region" description="Helical" evidence="3">
    <location>
        <begin position="9"/>
        <end position="27"/>
    </location>
</feature>
<feature type="transmembrane region" description="Helical" evidence="3">
    <location>
        <begin position="57"/>
        <end position="79"/>
    </location>
</feature>
<dbReference type="PIRSF" id="PIRSF016661">
    <property type="entry name" value="BioY"/>
    <property type="match status" value="1"/>
</dbReference>
<sequence>MRNESVKTMTMCAIMAALMCILGPMSIPIGAVPISFTNLVIYLTVYLLGAKKGCISYLIYMLLGVVGLPVFSGYTGGIAKLAGPTGGYLVGFILLALISGIVLEKTNRNIVWSFVGMVAGTAIAYLFGTVWFVIQAQCTVGYALSVCVMPFIPFDLLKMVIAIALGKVVFIALKRSSLLPA</sequence>
<accession>A0AAE3JD42</accession>
<evidence type="ECO:0000256" key="2">
    <source>
        <dbReference type="PIRNR" id="PIRNR016661"/>
    </source>
</evidence>
<keyword evidence="5" id="KW-1185">Reference proteome</keyword>
<reference evidence="4 5" key="1">
    <citation type="submission" date="2021-10" db="EMBL/GenBank/DDBJ databases">
        <title>Anaerobic single-cell dispensing facilitates the cultivation of human gut bacteria.</title>
        <authorList>
            <person name="Afrizal A."/>
        </authorList>
    </citation>
    <scope>NUCLEOTIDE SEQUENCE [LARGE SCALE GENOMIC DNA]</scope>
    <source>
        <strain evidence="4 5">CLA-AA-H224</strain>
    </source>
</reference>
<proteinExistence type="inferred from homology"/>
<dbReference type="Pfam" id="PF02632">
    <property type="entry name" value="BioY"/>
    <property type="match status" value="1"/>
</dbReference>
<organism evidence="4 5">
    <name type="scientific">Anthropogastromicrobium aceti</name>
    <dbReference type="NCBI Taxonomy" id="2981768"/>
    <lineage>
        <taxon>Bacteria</taxon>
        <taxon>Bacillati</taxon>
        <taxon>Bacillota</taxon>
        <taxon>Clostridia</taxon>
        <taxon>Lachnospirales</taxon>
        <taxon>Lachnospiraceae</taxon>
        <taxon>Anthropogastromicrobium</taxon>
    </lineage>
</organism>
<keyword evidence="3" id="KW-0812">Transmembrane</keyword>
<dbReference type="RefSeq" id="WP_227102267.1">
    <property type="nucleotide sequence ID" value="NZ_JAJEQN010000041.1"/>
</dbReference>
<evidence type="ECO:0000256" key="3">
    <source>
        <dbReference type="SAM" id="Phobius"/>
    </source>
</evidence>
<dbReference type="AlphaFoldDB" id="A0AAE3JD42"/>
<feature type="transmembrane region" description="Helical" evidence="3">
    <location>
        <begin position="33"/>
        <end position="50"/>
    </location>
</feature>
<feature type="transmembrane region" description="Helical" evidence="3">
    <location>
        <begin position="85"/>
        <end position="103"/>
    </location>
</feature>
<feature type="transmembrane region" description="Helical" evidence="3">
    <location>
        <begin position="110"/>
        <end position="134"/>
    </location>
</feature>
<dbReference type="GO" id="GO:0015225">
    <property type="term" value="F:biotin transmembrane transporter activity"/>
    <property type="evidence" value="ECO:0007669"/>
    <property type="project" value="UniProtKB-UniRule"/>
</dbReference>